<evidence type="ECO:0000256" key="4">
    <source>
        <dbReference type="ARBA" id="ARBA00023136"/>
    </source>
</evidence>
<dbReference type="EMBL" id="FOZG01000001">
    <property type="protein sequence ID" value="SFR80452.1"/>
    <property type="molecule type" value="Genomic_DNA"/>
</dbReference>
<feature type="domain" description="DUF202" evidence="6">
    <location>
        <begin position="26"/>
        <end position="89"/>
    </location>
</feature>
<reference evidence="7 8" key="1">
    <citation type="submission" date="2016-10" db="EMBL/GenBank/DDBJ databases">
        <authorList>
            <person name="de Groot N.N."/>
        </authorList>
    </citation>
    <scope>NUCLEOTIDE SEQUENCE [LARGE SCALE GENOMIC DNA]</scope>
    <source>
        <strain evidence="7 8">S5-249</strain>
    </source>
</reference>
<keyword evidence="8" id="KW-1185">Reference proteome</keyword>
<proteinExistence type="predicted"/>
<evidence type="ECO:0000313" key="7">
    <source>
        <dbReference type="EMBL" id="SFR80452.1"/>
    </source>
</evidence>
<dbReference type="Pfam" id="PF02656">
    <property type="entry name" value="DUF202"/>
    <property type="match status" value="1"/>
</dbReference>
<dbReference type="InterPro" id="IPR003807">
    <property type="entry name" value="DUF202"/>
</dbReference>
<evidence type="ECO:0000256" key="5">
    <source>
        <dbReference type="SAM" id="Phobius"/>
    </source>
</evidence>
<evidence type="ECO:0000259" key="6">
    <source>
        <dbReference type="Pfam" id="PF02656"/>
    </source>
</evidence>
<dbReference type="AlphaFoldDB" id="A0A1I6JN95"/>
<comment type="subcellular location">
    <subcellularLocation>
        <location evidence="1">Endomembrane system</location>
        <topology evidence="1">Multi-pass membrane protein</topology>
    </subcellularLocation>
</comment>
<dbReference type="GO" id="GO:0012505">
    <property type="term" value="C:endomembrane system"/>
    <property type="evidence" value="ECO:0007669"/>
    <property type="project" value="UniProtKB-SubCell"/>
</dbReference>
<keyword evidence="2 5" id="KW-0812">Transmembrane</keyword>
<name>A0A1I6JN95_9SPHN</name>
<feature type="transmembrane region" description="Helical" evidence="5">
    <location>
        <begin position="109"/>
        <end position="129"/>
    </location>
</feature>
<gene>
    <name evidence="7" type="ORF">SAMN05192580_0577</name>
</gene>
<evidence type="ECO:0000313" key="8">
    <source>
        <dbReference type="Proteomes" id="UP000198824"/>
    </source>
</evidence>
<dbReference type="STRING" id="1166337.SAMN05192580_0577"/>
<keyword evidence="3 5" id="KW-1133">Transmembrane helix</keyword>
<feature type="transmembrane region" description="Helical" evidence="5">
    <location>
        <begin position="35"/>
        <end position="56"/>
    </location>
</feature>
<protein>
    <submittedName>
        <fullName evidence="7">Putative membrane protein</fullName>
    </submittedName>
</protein>
<dbReference type="Proteomes" id="UP000198824">
    <property type="component" value="Unassembled WGS sequence"/>
</dbReference>
<sequence>MRAPMSARMNERTGLAEDRTNLAEDRTVLAHERSFAGWLRTGMASVGIALGFNALFRAVEPQWVSKLIATAFLGVAAFIFLSAERRACTIMDRLETHKVAALKPVRMRLLAWTLTGATAALAAVIWILLEP</sequence>
<feature type="transmembrane region" description="Helical" evidence="5">
    <location>
        <begin position="62"/>
        <end position="83"/>
    </location>
</feature>
<evidence type="ECO:0000256" key="2">
    <source>
        <dbReference type="ARBA" id="ARBA00022692"/>
    </source>
</evidence>
<organism evidence="7 8">
    <name type="scientific">Sphingomonas jatrophae</name>
    <dbReference type="NCBI Taxonomy" id="1166337"/>
    <lineage>
        <taxon>Bacteria</taxon>
        <taxon>Pseudomonadati</taxon>
        <taxon>Pseudomonadota</taxon>
        <taxon>Alphaproteobacteria</taxon>
        <taxon>Sphingomonadales</taxon>
        <taxon>Sphingomonadaceae</taxon>
        <taxon>Sphingomonas</taxon>
    </lineage>
</organism>
<evidence type="ECO:0000256" key="1">
    <source>
        <dbReference type="ARBA" id="ARBA00004127"/>
    </source>
</evidence>
<keyword evidence="4 5" id="KW-0472">Membrane</keyword>
<evidence type="ECO:0000256" key="3">
    <source>
        <dbReference type="ARBA" id="ARBA00022989"/>
    </source>
</evidence>
<accession>A0A1I6JN95</accession>